<keyword evidence="3" id="KW-1185">Reference proteome</keyword>
<dbReference type="AlphaFoldDB" id="A0AAE1R6H7"/>
<proteinExistence type="predicted"/>
<protein>
    <submittedName>
        <fullName evidence="2">Uncharacterized protein</fullName>
    </submittedName>
</protein>
<feature type="region of interest" description="Disordered" evidence="1">
    <location>
        <begin position="59"/>
        <end position="80"/>
    </location>
</feature>
<gene>
    <name evidence="2" type="ORF">RND71_032748</name>
</gene>
<organism evidence="2 3">
    <name type="scientific">Anisodus tanguticus</name>
    <dbReference type="NCBI Taxonomy" id="243964"/>
    <lineage>
        <taxon>Eukaryota</taxon>
        <taxon>Viridiplantae</taxon>
        <taxon>Streptophyta</taxon>
        <taxon>Embryophyta</taxon>
        <taxon>Tracheophyta</taxon>
        <taxon>Spermatophyta</taxon>
        <taxon>Magnoliopsida</taxon>
        <taxon>eudicotyledons</taxon>
        <taxon>Gunneridae</taxon>
        <taxon>Pentapetalae</taxon>
        <taxon>asterids</taxon>
        <taxon>lamiids</taxon>
        <taxon>Solanales</taxon>
        <taxon>Solanaceae</taxon>
        <taxon>Solanoideae</taxon>
        <taxon>Hyoscyameae</taxon>
        <taxon>Anisodus</taxon>
    </lineage>
</organism>
<evidence type="ECO:0000313" key="2">
    <source>
        <dbReference type="EMBL" id="KAK4346409.1"/>
    </source>
</evidence>
<accession>A0AAE1R6H7</accession>
<evidence type="ECO:0000256" key="1">
    <source>
        <dbReference type="SAM" id="MobiDB-lite"/>
    </source>
</evidence>
<evidence type="ECO:0000313" key="3">
    <source>
        <dbReference type="Proteomes" id="UP001291623"/>
    </source>
</evidence>
<sequence length="80" mass="8799">MEICKFSHALLSHLASSAINGFVELKGSPIPSSRPDCTKKSGRHMRIKEMIKRKTMLPWDSNTDAGREAVAESQAVEGKT</sequence>
<dbReference type="Proteomes" id="UP001291623">
    <property type="component" value="Unassembled WGS sequence"/>
</dbReference>
<comment type="caution">
    <text evidence="2">The sequence shown here is derived from an EMBL/GenBank/DDBJ whole genome shotgun (WGS) entry which is preliminary data.</text>
</comment>
<reference evidence="2" key="1">
    <citation type="submission" date="2023-12" db="EMBL/GenBank/DDBJ databases">
        <title>Genome assembly of Anisodus tanguticus.</title>
        <authorList>
            <person name="Wang Y.-J."/>
        </authorList>
    </citation>
    <scope>NUCLEOTIDE SEQUENCE</scope>
    <source>
        <strain evidence="2">KB-2021</strain>
        <tissue evidence="2">Leaf</tissue>
    </source>
</reference>
<dbReference type="EMBL" id="JAVYJV010000018">
    <property type="protein sequence ID" value="KAK4346409.1"/>
    <property type="molecule type" value="Genomic_DNA"/>
</dbReference>
<name>A0AAE1R6H7_9SOLA</name>